<sequence length="190" mass="21821">MVMRLCVLLLAATSLLAPSEASLGVRYIAVQVILVKPGSFSRLIRGVYNGNRFLRIRENVDDDEDTEDENLKGEERTLPKLDRVVSDLSADATKGAVKLTRTNSLLTATLDEEVAALKKFYRSIKAQYIAVFKDFAEVKKLNPLQAADEWKIWQKMNTKSMDELASDPFYLFWVKYKQYWDKRHGTDYMN</sequence>
<organism evidence="6 7">
    <name type="scientific">Phytophthora palmivora</name>
    <dbReference type="NCBI Taxonomy" id="4796"/>
    <lineage>
        <taxon>Eukaryota</taxon>
        <taxon>Sar</taxon>
        <taxon>Stramenopiles</taxon>
        <taxon>Oomycota</taxon>
        <taxon>Peronosporomycetes</taxon>
        <taxon>Peronosporales</taxon>
        <taxon>Peronosporaceae</taxon>
        <taxon>Phytophthora</taxon>
    </lineage>
</organism>
<comment type="function">
    <text evidence="5">Effector that suppresses plant defense responses during pathogen infection.</text>
</comment>
<evidence type="ECO:0000256" key="1">
    <source>
        <dbReference type="ARBA" id="ARBA00004613"/>
    </source>
</evidence>
<keyword evidence="3 5" id="KW-0964">Secreted</keyword>
<keyword evidence="7" id="KW-1185">Reference proteome</keyword>
<accession>A0A2P4XNS8</accession>
<evidence type="ECO:0000313" key="6">
    <source>
        <dbReference type="EMBL" id="POM67206.1"/>
    </source>
</evidence>
<keyword evidence="4 5" id="KW-0732">Signal</keyword>
<dbReference type="OrthoDB" id="126302at2759"/>
<evidence type="ECO:0000313" key="7">
    <source>
        <dbReference type="Proteomes" id="UP000237271"/>
    </source>
</evidence>
<comment type="subcellular location">
    <subcellularLocation>
        <location evidence="1 5">Secreted</location>
    </subcellularLocation>
</comment>
<dbReference type="EMBL" id="NCKW01009461">
    <property type="protein sequence ID" value="POM67206.1"/>
    <property type="molecule type" value="Genomic_DNA"/>
</dbReference>
<evidence type="ECO:0000256" key="4">
    <source>
        <dbReference type="ARBA" id="ARBA00022729"/>
    </source>
</evidence>
<gene>
    <name evidence="6" type="ORF">PHPALM_16828</name>
</gene>
<comment type="domain">
    <text evidence="5">The RxLR-dEER motif acts to carry the protein into the host cell cytoplasm through binding to cell surface phosphatidylinositol-3-phosphate.</text>
</comment>
<proteinExistence type="inferred from homology"/>
<evidence type="ECO:0000256" key="3">
    <source>
        <dbReference type="ARBA" id="ARBA00022525"/>
    </source>
</evidence>
<feature type="signal peptide" evidence="5">
    <location>
        <begin position="1"/>
        <end position="21"/>
    </location>
</feature>
<dbReference type="InterPro" id="IPR031825">
    <property type="entry name" value="RXLR"/>
</dbReference>
<name>A0A2P4XNS8_9STRA</name>
<dbReference type="AlphaFoldDB" id="A0A2P4XNS8"/>
<evidence type="ECO:0000256" key="5">
    <source>
        <dbReference type="RuleBase" id="RU367124"/>
    </source>
</evidence>
<reference evidence="6 7" key="1">
    <citation type="journal article" date="2017" name="Genome Biol. Evol.">
        <title>Phytophthora megakarya and P. palmivora, closely related causal agents of cacao black pod rot, underwent increases in genome sizes and gene numbers by different mechanisms.</title>
        <authorList>
            <person name="Ali S.S."/>
            <person name="Shao J."/>
            <person name="Lary D.J."/>
            <person name="Kronmiller B."/>
            <person name="Shen D."/>
            <person name="Strem M.D."/>
            <person name="Amoako-Attah I."/>
            <person name="Akrofi A.Y."/>
            <person name="Begoude B.A."/>
            <person name="Ten Hoopen G.M."/>
            <person name="Coulibaly K."/>
            <person name="Kebe B.I."/>
            <person name="Melnick R.L."/>
            <person name="Guiltinan M.J."/>
            <person name="Tyler B.M."/>
            <person name="Meinhardt L.W."/>
            <person name="Bailey B.A."/>
        </authorList>
    </citation>
    <scope>NUCLEOTIDE SEQUENCE [LARGE SCALE GENOMIC DNA]</scope>
    <source>
        <strain evidence="7">sbr112.9</strain>
    </source>
</reference>
<protein>
    <recommendedName>
        <fullName evidence="5">RxLR effector protein</fullName>
    </recommendedName>
</protein>
<feature type="chain" id="PRO_5045002519" description="RxLR effector protein" evidence="5">
    <location>
        <begin position="22"/>
        <end position="190"/>
    </location>
</feature>
<comment type="caution">
    <text evidence="6">The sequence shown here is derived from an EMBL/GenBank/DDBJ whole genome shotgun (WGS) entry which is preliminary data.</text>
</comment>
<dbReference type="Proteomes" id="UP000237271">
    <property type="component" value="Unassembled WGS sequence"/>
</dbReference>
<evidence type="ECO:0000256" key="2">
    <source>
        <dbReference type="ARBA" id="ARBA00010400"/>
    </source>
</evidence>
<comment type="similarity">
    <text evidence="2 5">Belongs to the RxLR effector family.</text>
</comment>
<dbReference type="Pfam" id="PF16810">
    <property type="entry name" value="RXLR"/>
    <property type="match status" value="1"/>
</dbReference>